<sequence length="402" mass="47445">MGNKNSLDRSTCEDLLDIIEHDEPERLHAYLSASTTEDHQNMQNGPLCREPLTESTFLDENSRNLLHFAAMRSATKCAALLVSPPYNWSADKQDQMGWSPMQIAEDRDDIPTLYELSVHSRELRYYPYSFPEQAGFQLMSTCLFWPQDVIVTPFGSKEFFRTRLRGLGKYTETPAELRGYESFMDGHSIALFFELLLSNPELCDPFVLTGQPEYGVKEREDEPDHWIIKLPDRCPMEHAFECQIFPHCLLRDWIMSLAYRPNKIRAFKDLQNVWIVHRFTVPSGENYPIEYRALPPTLKEFCRMTIRRYLVRHVQPDILRIEARLFPNYGQLVRSLHLPPDLQNYLLYREMWPVYQWQYPGEWRPYKNFHNLPMMLRGFGFGFVRGHSFISWEKSPRSNPNN</sequence>
<dbReference type="AlphaFoldDB" id="A0AAV2TR66"/>
<name>A0AAV2TR66_CALDB</name>
<dbReference type="InterPro" id="IPR001496">
    <property type="entry name" value="SOCS_box"/>
</dbReference>
<feature type="domain" description="SOCS box" evidence="1">
    <location>
        <begin position="288"/>
        <end position="352"/>
    </location>
</feature>
<evidence type="ECO:0000313" key="3">
    <source>
        <dbReference type="Proteomes" id="UP001497525"/>
    </source>
</evidence>
<dbReference type="PROSITE" id="PS50225">
    <property type="entry name" value="SOCS"/>
    <property type="match status" value="1"/>
</dbReference>
<evidence type="ECO:0000313" key="2">
    <source>
        <dbReference type="EMBL" id="CAL5139371.1"/>
    </source>
</evidence>
<evidence type="ECO:0000259" key="1">
    <source>
        <dbReference type="PROSITE" id="PS50225"/>
    </source>
</evidence>
<proteinExistence type="predicted"/>
<dbReference type="CDD" id="cd03587">
    <property type="entry name" value="SOCS"/>
    <property type="match status" value="1"/>
</dbReference>
<accession>A0AAV2TR66</accession>
<protein>
    <recommendedName>
        <fullName evidence="1">SOCS box domain-containing protein</fullName>
    </recommendedName>
</protein>
<dbReference type="InterPro" id="IPR036770">
    <property type="entry name" value="Ankyrin_rpt-contain_sf"/>
</dbReference>
<reference evidence="2" key="1">
    <citation type="submission" date="2024-06" db="EMBL/GenBank/DDBJ databases">
        <authorList>
            <person name="Liu X."/>
            <person name="Lenzi L."/>
            <person name="Haldenby T S."/>
            <person name="Uol C."/>
        </authorList>
    </citation>
    <scope>NUCLEOTIDE SEQUENCE</scope>
</reference>
<dbReference type="Proteomes" id="UP001497525">
    <property type="component" value="Unassembled WGS sequence"/>
</dbReference>
<gene>
    <name evidence="2" type="ORF">CDAUBV1_LOCUS14402</name>
</gene>
<dbReference type="Pfam" id="PF07525">
    <property type="entry name" value="SOCS_box"/>
    <property type="match status" value="1"/>
</dbReference>
<dbReference type="EMBL" id="CAXLJL010000600">
    <property type="protein sequence ID" value="CAL5139371.1"/>
    <property type="molecule type" value="Genomic_DNA"/>
</dbReference>
<organism evidence="2 3">
    <name type="scientific">Calicophoron daubneyi</name>
    <name type="common">Rumen fluke</name>
    <name type="synonym">Paramphistomum daubneyi</name>
    <dbReference type="NCBI Taxonomy" id="300641"/>
    <lineage>
        <taxon>Eukaryota</taxon>
        <taxon>Metazoa</taxon>
        <taxon>Spiralia</taxon>
        <taxon>Lophotrochozoa</taxon>
        <taxon>Platyhelminthes</taxon>
        <taxon>Trematoda</taxon>
        <taxon>Digenea</taxon>
        <taxon>Plagiorchiida</taxon>
        <taxon>Pronocephalata</taxon>
        <taxon>Paramphistomoidea</taxon>
        <taxon>Paramphistomidae</taxon>
        <taxon>Calicophoron</taxon>
    </lineage>
</organism>
<comment type="caution">
    <text evidence="2">The sequence shown here is derived from an EMBL/GenBank/DDBJ whole genome shotgun (WGS) entry which is preliminary data.</text>
</comment>
<dbReference type="SUPFAM" id="SSF48403">
    <property type="entry name" value="Ankyrin repeat"/>
    <property type="match status" value="1"/>
</dbReference>